<evidence type="ECO:0000313" key="3">
    <source>
        <dbReference type="Proteomes" id="UP000220922"/>
    </source>
</evidence>
<sequence>MELHAHAPRRAFCQPEQPVPLAVQAGNVGRLHLAFEGPLCAPITRIRPDRRRQRLGDAGQSRPSSAESGHEGGLRSPRAAPLTATEEDATALSLPRDRPCPRTMGVV</sequence>
<comment type="caution">
    <text evidence="2">The sequence shown here is derived from an EMBL/GenBank/DDBJ whole genome shotgun (WGS) entry which is preliminary data.</text>
</comment>
<evidence type="ECO:0000313" key="2">
    <source>
        <dbReference type="EMBL" id="PDV97126.1"/>
    </source>
</evidence>
<gene>
    <name evidence="2" type="ORF">A9Q02_19260</name>
</gene>
<dbReference type="Proteomes" id="UP000220922">
    <property type="component" value="Unassembled WGS sequence"/>
</dbReference>
<dbReference type="EMBL" id="LYXE01000163">
    <property type="protein sequence ID" value="PDV97126.1"/>
    <property type="molecule type" value="Genomic_DNA"/>
</dbReference>
<feature type="region of interest" description="Disordered" evidence="1">
    <location>
        <begin position="43"/>
        <end position="107"/>
    </location>
</feature>
<proteinExistence type="predicted"/>
<organism evidence="2 3">
    <name type="scientific">Candidatus Chloroploca asiatica</name>
    <dbReference type="NCBI Taxonomy" id="1506545"/>
    <lineage>
        <taxon>Bacteria</taxon>
        <taxon>Bacillati</taxon>
        <taxon>Chloroflexota</taxon>
        <taxon>Chloroflexia</taxon>
        <taxon>Chloroflexales</taxon>
        <taxon>Chloroflexineae</taxon>
        <taxon>Oscillochloridaceae</taxon>
        <taxon>Candidatus Chloroploca</taxon>
    </lineage>
</organism>
<evidence type="ECO:0000256" key="1">
    <source>
        <dbReference type="SAM" id="MobiDB-lite"/>
    </source>
</evidence>
<name>A0A2H3KPP1_9CHLR</name>
<reference evidence="2 3" key="1">
    <citation type="submission" date="2016-05" db="EMBL/GenBank/DDBJ databases">
        <authorList>
            <person name="Lavstsen T."/>
            <person name="Jespersen J.S."/>
        </authorList>
    </citation>
    <scope>NUCLEOTIDE SEQUENCE [LARGE SCALE GENOMIC DNA]</scope>
    <source>
        <strain evidence="2 3">B7-9</strain>
    </source>
</reference>
<keyword evidence="3" id="KW-1185">Reference proteome</keyword>
<protein>
    <submittedName>
        <fullName evidence="2">Uncharacterized protein</fullName>
    </submittedName>
</protein>
<dbReference type="AlphaFoldDB" id="A0A2H3KPP1"/>
<accession>A0A2H3KPP1</accession>